<protein>
    <submittedName>
        <fullName evidence="2">Heparinase II/III family protein</fullName>
    </submittedName>
</protein>
<reference evidence="2" key="1">
    <citation type="submission" date="2021-07" db="EMBL/GenBank/DDBJ databases">
        <title>Pseudohoeflea marina sp. nov. a polyhydroxyalcanoate-producing bacterium.</title>
        <authorList>
            <person name="Zheng W."/>
            <person name="Yu S."/>
            <person name="Huang Y."/>
        </authorList>
    </citation>
    <scope>NUCLEOTIDE SEQUENCE</scope>
    <source>
        <strain evidence="2">DP4N28-3</strain>
    </source>
</reference>
<dbReference type="Proteomes" id="UP001430804">
    <property type="component" value="Unassembled WGS sequence"/>
</dbReference>
<dbReference type="EMBL" id="JAHWQX010000005">
    <property type="protein sequence ID" value="MBW3099157.1"/>
    <property type="molecule type" value="Genomic_DNA"/>
</dbReference>
<evidence type="ECO:0000259" key="1">
    <source>
        <dbReference type="Pfam" id="PF07940"/>
    </source>
</evidence>
<comment type="caution">
    <text evidence="2">The sequence shown here is derived from an EMBL/GenBank/DDBJ whole genome shotgun (WGS) entry which is preliminary data.</text>
</comment>
<feature type="domain" description="Heparinase II/III-like C-terminal" evidence="1">
    <location>
        <begin position="278"/>
        <end position="519"/>
    </location>
</feature>
<gene>
    <name evidence="2" type="ORF">KY465_17895</name>
</gene>
<organism evidence="2 3">
    <name type="scientific">Pseudohoeflea coraliihabitans</name>
    <dbReference type="NCBI Taxonomy" id="2860393"/>
    <lineage>
        <taxon>Bacteria</taxon>
        <taxon>Pseudomonadati</taxon>
        <taxon>Pseudomonadota</taxon>
        <taxon>Alphaproteobacteria</taxon>
        <taxon>Hyphomicrobiales</taxon>
        <taxon>Rhizobiaceae</taxon>
        <taxon>Pseudohoeflea</taxon>
    </lineage>
</organism>
<keyword evidence="3" id="KW-1185">Reference proteome</keyword>
<evidence type="ECO:0000313" key="2">
    <source>
        <dbReference type="EMBL" id="MBW3099157.1"/>
    </source>
</evidence>
<sequence>MRFTGSTPDRLLVAPIDLRVADSHIATEIYGGHFSLGGTRLVTEGLSPFQLPAPSQSFFEALHSFGWLRHMRAADHDLAAANARSLVDDWINHQGRHIGGPAYQPEILAPRLIAWLSHSPVVLRGADHGFYRRFLKSIALQMRVLRHVGRSTPDGAVRFKVRIALAMASLCLPCAPGPMKTAARQLDEEFERQILPDGGHVSRNPQVLLELLTDLLPLRQTYINVGVRPPLRMAPGIDRMFAALRFFRHSNGELALFNGATALSADTMMSVLRYDDTGGKPFREAPHSGFQRLTAGDSVVIADTGRPLQSRLAETPYAGCLAFEFSSGRSRLIVNAGGPLRAVRDHQQFARTTAAHSTLTLNDDSSLRYSRSRFLGPVMVGGIELVEVVNEDAADGSRGFTATHDGYRAAFGRLHRRTLRLSGDGTLLQGFDVLLEADGTALEAWDEEDEAAIRFHIHPKIKLSESEDGSILLTTPEGAQWQFSCDTVWPTIESDVHFADIAGARVSEQIVLAFTKDAYSGIEWQLARIVAEPTTRRSRLSGNS</sequence>
<evidence type="ECO:0000313" key="3">
    <source>
        <dbReference type="Proteomes" id="UP001430804"/>
    </source>
</evidence>
<dbReference type="Pfam" id="PF07940">
    <property type="entry name" value="Hepar_II_III_C"/>
    <property type="match status" value="1"/>
</dbReference>
<proteinExistence type="predicted"/>
<accession>A0ABS6WT64</accession>
<dbReference type="InterPro" id="IPR012480">
    <property type="entry name" value="Hepar_II_III_C"/>
</dbReference>
<name>A0ABS6WT64_9HYPH</name>